<accession>A0ABC8KBL8</accession>
<feature type="transmembrane region" description="Helical" evidence="1">
    <location>
        <begin position="21"/>
        <end position="40"/>
    </location>
</feature>
<keyword evidence="1" id="KW-0812">Transmembrane</keyword>
<dbReference type="AlphaFoldDB" id="A0ABC8KBL8"/>
<comment type="caution">
    <text evidence="2">The sequence shown here is derived from an EMBL/GenBank/DDBJ whole genome shotgun (WGS) entry which is preliminary data.</text>
</comment>
<dbReference type="EMBL" id="CAKOAT010217376">
    <property type="protein sequence ID" value="CAH8356340.1"/>
    <property type="molecule type" value="Genomic_DNA"/>
</dbReference>
<sequence>MTRRHMKSAIRPQPIRLGQKFGVSVLLFGVGYGMAAYVHGDYVADLEKQMKQALAEWNESRD</sequence>
<gene>
    <name evidence="2" type="ORF">ERUC_LOCUS22095</name>
</gene>
<keyword evidence="1" id="KW-1133">Transmembrane helix</keyword>
<organism evidence="2 3">
    <name type="scientific">Eruca vesicaria subsp. sativa</name>
    <name type="common">Garden rocket</name>
    <name type="synonym">Eruca sativa</name>
    <dbReference type="NCBI Taxonomy" id="29727"/>
    <lineage>
        <taxon>Eukaryota</taxon>
        <taxon>Viridiplantae</taxon>
        <taxon>Streptophyta</taxon>
        <taxon>Embryophyta</taxon>
        <taxon>Tracheophyta</taxon>
        <taxon>Spermatophyta</taxon>
        <taxon>Magnoliopsida</taxon>
        <taxon>eudicotyledons</taxon>
        <taxon>Gunneridae</taxon>
        <taxon>Pentapetalae</taxon>
        <taxon>rosids</taxon>
        <taxon>malvids</taxon>
        <taxon>Brassicales</taxon>
        <taxon>Brassicaceae</taxon>
        <taxon>Brassiceae</taxon>
        <taxon>Eruca</taxon>
    </lineage>
</organism>
<protein>
    <submittedName>
        <fullName evidence="2">Uncharacterized protein</fullName>
    </submittedName>
</protein>
<keyword evidence="1" id="KW-0472">Membrane</keyword>
<evidence type="ECO:0000256" key="1">
    <source>
        <dbReference type="SAM" id="Phobius"/>
    </source>
</evidence>
<evidence type="ECO:0000313" key="3">
    <source>
        <dbReference type="Proteomes" id="UP001642260"/>
    </source>
</evidence>
<dbReference type="Proteomes" id="UP001642260">
    <property type="component" value="Unassembled WGS sequence"/>
</dbReference>
<proteinExistence type="predicted"/>
<keyword evidence="3" id="KW-1185">Reference proteome</keyword>
<reference evidence="2 3" key="1">
    <citation type="submission" date="2022-03" db="EMBL/GenBank/DDBJ databases">
        <authorList>
            <person name="Macdonald S."/>
            <person name="Ahmed S."/>
            <person name="Newling K."/>
        </authorList>
    </citation>
    <scope>NUCLEOTIDE SEQUENCE [LARGE SCALE GENOMIC DNA]</scope>
</reference>
<evidence type="ECO:0000313" key="2">
    <source>
        <dbReference type="EMBL" id="CAH8356340.1"/>
    </source>
</evidence>
<name>A0ABC8KBL8_ERUVS</name>